<dbReference type="EMBL" id="VYZN01000008">
    <property type="protein sequence ID" value="KAE9543562.1"/>
    <property type="molecule type" value="Genomic_DNA"/>
</dbReference>
<protein>
    <submittedName>
        <fullName evidence="1">Uncharacterized protein</fullName>
    </submittedName>
</protein>
<evidence type="ECO:0000313" key="1">
    <source>
        <dbReference type="EMBL" id="KAE9543562.1"/>
    </source>
</evidence>
<accession>A0A6G0U5K5</accession>
<name>A0A6G0U5K5_APHGL</name>
<evidence type="ECO:0000313" key="2">
    <source>
        <dbReference type="Proteomes" id="UP000475862"/>
    </source>
</evidence>
<keyword evidence="2" id="KW-1185">Reference proteome</keyword>
<comment type="caution">
    <text evidence="1">The sequence shown here is derived from an EMBL/GenBank/DDBJ whole genome shotgun (WGS) entry which is preliminary data.</text>
</comment>
<dbReference type="AlphaFoldDB" id="A0A6G0U5K5"/>
<sequence>MILFLKLHTKRLIGFSTFGYKHFICLRVKRSPGVKILDGGCHVASFVSSSSEYIKYKSDDSLNNSNNLDLTIVPIQLGTYTTSSCSVDESLPSISTSEYKGELSGILLISNSIFVIIELILMQLNVPIEQIMKLTQLTTIEHLNLCYFVDNDQNIQNIHFYSLLYNIKDKHNEIDKSDRPIEQKVSHLAVKRYETTKTVFTTTY</sequence>
<reference evidence="1 2" key="1">
    <citation type="submission" date="2019-08" db="EMBL/GenBank/DDBJ databases">
        <title>The genome of the soybean aphid Biotype 1, its phylome, world population structure and adaptation to the North American continent.</title>
        <authorList>
            <person name="Giordano R."/>
            <person name="Donthu R.K."/>
            <person name="Hernandez A.G."/>
            <person name="Wright C.L."/>
            <person name="Zimin A.V."/>
        </authorList>
    </citation>
    <scope>NUCLEOTIDE SEQUENCE [LARGE SCALE GENOMIC DNA]</scope>
    <source>
        <tissue evidence="1">Whole aphids</tissue>
    </source>
</reference>
<organism evidence="1 2">
    <name type="scientific">Aphis glycines</name>
    <name type="common">Soybean aphid</name>
    <dbReference type="NCBI Taxonomy" id="307491"/>
    <lineage>
        <taxon>Eukaryota</taxon>
        <taxon>Metazoa</taxon>
        <taxon>Ecdysozoa</taxon>
        <taxon>Arthropoda</taxon>
        <taxon>Hexapoda</taxon>
        <taxon>Insecta</taxon>
        <taxon>Pterygota</taxon>
        <taxon>Neoptera</taxon>
        <taxon>Paraneoptera</taxon>
        <taxon>Hemiptera</taxon>
        <taxon>Sternorrhyncha</taxon>
        <taxon>Aphidomorpha</taxon>
        <taxon>Aphidoidea</taxon>
        <taxon>Aphididae</taxon>
        <taxon>Aphidini</taxon>
        <taxon>Aphis</taxon>
        <taxon>Aphis</taxon>
    </lineage>
</organism>
<proteinExistence type="predicted"/>
<dbReference type="Proteomes" id="UP000475862">
    <property type="component" value="Unassembled WGS sequence"/>
</dbReference>
<gene>
    <name evidence="1" type="ORF">AGLY_002362</name>
</gene>